<dbReference type="InterPro" id="IPR038449">
    <property type="entry name" value="SirA_sf"/>
</dbReference>
<comment type="caution">
    <text evidence="1">The sequence shown here is derived from an EMBL/GenBank/DDBJ whole genome shotgun (WGS) entry which is preliminary data.</text>
</comment>
<dbReference type="InterPro" id="IPR019683">
    <property type="entry name" value="SirA"/>
</dbReference>
<dbReference type="EMBL" id="JAKIJS010000001">
    <property type="protein sequence ID" value="MCF6137213.1"/>
    <property type="molecule type" value="Genomic_DNA"/>
</dbReference>
<dbReference type="Pfam" id="PF10747">
    <property type="entry name" value="SirA"/>
    <property type="match status" value="1"/>
</dbReference>
<proteinExistence type="predicted"/>
<evidence type="ECO:0000313" key="2">
    <source>
        <dbReference type="Proteomes" id="UP001649381"/>
    </source>
</evidence>
<gene>
    <name evidence="1" type="primary">sirA</name>
    <name evidence="1" type="ORF">L2716_05665</name>
</gene>
<organism evidence="1 2">
    <name type="scientific">Pseudalkalibacillus berkeleyi</name>
    <dbReference type="NCBI Taxonomy" id="1069813"/>
    <lineage>
        <taxon>Bacteria</taxon>
        <taxon>Bacillati</taxon>
        <taxon>Bacillota</taxon>
        <taxon>Bacilli</taxon>
        <taxon>Bacillales</taxon>
        <taxon>Fictibacillaceae</taxon>
        <taxon>Pseudalkalibacillus</taxon>
    </lineage>
</organism>
<dbReference type="Gene3D" id="3.30.310.250">
    <property type="entry name" value="Sporulation inhibitor of replication protein SirA"/>
    <property type="match status" value="1"/>
</dbReference>
<name>A0ABS9H0D3_9BACL</name>
<reference evidence="1 2" key="1">
    <citation type="submission" date="2022-01" db="EMBL/GenBank/DDBJ databases">
        <title>Alkalihalobacillus sp. EGI L200015, a novel bacterium isolated from a salt lake sediment.</title>
        <authorList>
            <person name="Gao L."/>
            <person name="Fang B.-Z."/>
            <person name="Li W.-J."/>
        </authorList>
    </citation>
    <scope>NUCLEOTIDE SEQUENCE [LARGE SCALE GENOMIC DNA]</scope>
    <source>
        <strain evidence="1 2">KCTC 12718</strain>
    </source>
</reference>
<keyword evidence="2" id="KW-1185">Reference proteome</keyword>
<sequence>MEKEVAYHYYGREQVLYHFFVEAVQPVPALIHTIDKQLHYITQVIPKVVFEFELKKIDSYRMRYNLKKESRKLMLSSEHSMVILEKKERKLTLISTGNFEAETLLFEHLRNVENTFIAINIEGNSIGWLSPIKQAHYI</sequence>
<dbReference type="Proteomes" id="UP001649381">
    <property type="component" value="Unassembled WGS sequence"/>
</dbReference>
<evidence type="ECO:0000313" key="1">
    <source>
        <dbReference type="EMBL" id="MCF6137213.1"/>
    </source>
</evidence>
<protein>
    <submittedName>
        <fullName evidence="1">Sporulation inhibitor of replication protein SirA</fullName>
    </submittedName>
</protein>
<accession>A0ABS9H0D3</accession>